<dbReference type="Gene3D" id="3.40.630.30">
    <property type="match status" value="1"/>
</dbReference>
<dbReference type="AlphaFoldDB" id="A0A101UR71"/>
<proteinExistence type="predicted"/>
<dbReference type="InterPro" id="IPR016181">
    <property type="entry name" value="Acyl_CoA_acyltransferase"/>
</dbReference>
<evidence type="ECO:0008006" key="3">
    <source>
        <dbReference type="Google" id="ProtNLM"/>
    </source>
</evidence>
<gene>
    <name evidence="1" type="ORF">AQJ91_42145</name>
</gene>
<dbReference type="SUPFAM" id="SSF55729">
    <property type="entry name" value="Acyl-CoA N-acyltransferases (Nat)"/>
    <property type="match status" value="1"/>
</dbReference>
<name>A0A101UR71_9ACTN</name>
<organism evidence="1 2">
    <name type="scientific">Streptomyces dysideae</name>
    <dbReference type="NCBI Taxonomy" id="909626"/>
    <lineage>
        <taxon>Bacteria</taxon>
        <taxon>Bacillati</taxon>
        <taxon>Actinomycetota</taxon>
        <taxon>Actinomycetes</taxon>
        <taxon>Kitasatosporales</taxon>
        <taxon>Streptomycetaceae</taxon>
        <taxon>Streptomyces</taxon>
    </lineage>
</organism>
<keyword evidence="2" id="KW-1185">Reference proteome</keyword>
<dbReference type="OrthoDB" id="5083029at2"/>
<protein>
    <recommendedName>
        <fullName evidence="3">Acetyltransferase</fullName>
    </recommendedName>
</protein>
<dbReference type="EMBL" id="LMXB01000117">
    <property type="protein sequence ID" value="KUO15300.1"/>
    <property type="molecule type" value="Genomic_DNA"/>
</dbReference>
<sequence length="160" mass="16883">MPYRRPPVPALGGGWNLRPTGDPVGISSRTVGAYAATFDGGPTILLEIHRVPHHPVCVCYPFGAHDLAVGLTLPDPAPSEQALASRLLRELVPALFAADPHCRRVVAAPAEDDSPAQLTLEAAGFRRVTEADLPGGTVVLFTAEPPAVMRVSTALDDMPH</sequence>
<reference evidence="1 2" key="1">
    <citation type="submission" date="2015-10" db="EMBL/GenBank/DDBJ databases">
        <title>Draft genome sequence of Streptomyces sp. RV15, isolated from a marine sponge.</title>
        <authorList>
            <person name="Ruckert C."/>
            <person name="Abdelmohsen U.R."/>
            <person name="Winkler A."/>
            <person name="Hentschel U."/>
            <person name="Kalinowski J."/>
            <person name="Kampfer P."/>
            <person name="Glaeser S."/>
        </authorList>
    </citation>
    <scope>NUCLEOTIDE SEQUENCE [LARGE SCALE GENOMIC DNA]</scope>
    <source>
        <strain evidence="1 2">RV15</strain>
    </source>
</reference>
<dbReference type="STRING" id="909626.AQJ91_42145"/>
<evidence type="ECO:0000313" key="2">
    <source>
        <dbReference type="Proteomes" id="UP000053260"/>
    </source>
</evidence>
<evidence type="ECO:0000313" key="1">
    <source>
        <dbReference type="EMBL" id="KUO15300.1"/>
    </source>
</evidence>
<dbReference type="Pfam" id="PF13523">
    <property type="entry name" value="Acetyltransf_8"/>
    <property type="match status" value="1"/>
</dbReference>
<dbReference type="Proteomes" id="UP000053260">
    <property type="component" value="Unassembled WGS sequence"/>
</dbReference>
<comment type="caution">
    <text evidence="1">The sequence shown here is derived from an EMBL/GenBank/DDBJ whole genome shotgun (WGS) entry which is preliminary data.</text>
</comment>
<dbReference type="RefSeq" id="WP_067033456.1">
    <property type="nucleotide sequence ID" value="NZ_KQ949119.1"/>
</dbReference>
<accession>A0A101UR71</accession>